<reference evidence="2" key="1">
    <citation type="submission" date="2021-11" db="EMBL/GenBank/DDBJ databases">
        <authorList>
            <person name="Schell T."/>
        </authorList>
    </citation>
    <scope>NUCLEOTIDE SEQUENCE</scope>
    <source>
        <strain evidence="2">M5</strain>
    </source>
</reference>
<feature type="region of interest" description="Disordered" evidence="1">
    <location>
        <begin position="57"/>
        <end position="78"/>
    </location>
</feature>
<feature type="region of interest" description="Disordered" evidence="1">
    <location>
        <begin position="15"/>
        <end position="41"/>
    </location>
</feature>
<feature type="compositionally biased region" description="Basic and acidic residues" evidence="1">
    <location>
        <begin position="57"/>
        <end position="77"/>
    </location>
</feature>
<keyword evidence="3" id="KW-1185">Reference proteome</keyword>
<protein>
    <submittedName>
        <fullName evidence="2">Uncharacterized protein</fullName>
    </submittedName>
</protein>
<name>A0A8J2VYJ9_9CRUS</name>
<dbReference type="EMBL" id="CAKKLH010000005">
    <property type="protein sequence ID" value="CAH0098664.1"/>
    <property type="molecule type" value="Genomic_DNA"/>
</dbReference>
<evidence type="ECO:0000256" key="1">
    <source>
        <dbReference type="SAM" id="MobiDB-lite"/>
    </source>
</evidence>
<sequence length="168" mass="18694">MREWCESTPHTAVIGRHWPPISPTSTAIDYGRNGKSGQRNNHWHVSYRIKKKINENEKKKDRRTRVDGHGSIEDKHPAVQGAYSRIDDIQKLVVGFAVSAVRPVSIDGKKKKTNLKIQTNASMLMRQQGEQASGVQSEEHTIAAGLFLVRATGGNPRLGQLHVTVDPV</sequence>
<comment type="caution">
    <text evidence="2">The sequence shown here is derived from an EMBL/GenBank/DDBJ whole genome shotgun (WGS) entry which is preliminary data.</text>
</comment>
<evidence type="ECO:0000313" key="2">
    <source>
        <dbReference type="EMBL" id="CAH0098664.1"/>
    </source>
</evidence>
<dbReference type="AlphaFoldDB" id="A0A8J2VYJ9"/>
<dbReference type="Proteomes" id="UP000789390">
    <property type="component" value="Unassembled WGS sequence"/>
</dbReference>
<organism evidence="2 3">
    <name type="scientific">Daphnia galeata</name>
    <dbReference type="NCBI Taxonomy" id="27404"/>
    <lineage>
        <taxon>Eukaryota</taxon>
        <taxon>Metazoa</taxon>
        <taxon>Ecdysozoa</taxon>
        <taxon>Arthropoda</taxon>
        <taxon>Crustacea</taxon>
        <taxon>Branchiopoda</taxon>
        <taxon>Diplostraca</taxon>
        <taxon>Cladocera</taxon>
        <taxon>Anomopoda</taxon>
        <taxon>Daphniidae</taxon>
        <taxon>Daphnia</taxon>
    </lineage>
</organism>
<gene>
    <name evidence="2" type="ORF">DGAL_LOCUS750</name>
</gene>
<evidence type="ECO:0000313" key="3">
    <source>
        <dbReference type="Proteomes" id="UP000789390"/>
    </source>
</evidence>
<accession>A0A8J2VYJ9</accession>
<proteinExistence type="predicted"/>